<accession>A0A9P8I2R6</accession>
<protein>
    <submittedName>
        <fullName evidence="1">Uncharacterized protein</fullName>
    </submittedName>
</protein>
<sequence length="81" mass="9254">DVWKMFTIITRERKRREIQPALAVLGHCAESTRDLTSPEGRAFYEQMRKLEEFVGFASKIADQVATMKHAFALQIAAKLLS</sequence>
<dbReference type="Proteomes" id="UP000698800">
    <property type="component" value="Unassembled WGS sequence"/>
</dbReference>
<evidence type="ECO:0000313" key="2">
    <source>
        <dbReference type="Proteomes" id="UP000698800"/>
    </source>
</evidence>
<dbReference type="EMBL" id="JAGHQL010000523">
    <property type="protein sequence ID" value="KAH0533502.1"/>
    <property type="molecule type" value="Genomic_DNA"/>
</dbReference>
<gene>
    <name evidence="1" type="ORF">FGG08_007701</name>
</gene>
<keyword evidence="2" id="KW-1185">Reference proteome</keyword>
<dbReference type="AlphaFoldDB" id="A0A9P8I2R6"/>
<proteinExistence type="predicted"/>
<evidence type="ECO:0000313" key="1">
    <source>
        <dbReference type="EMBL" id="KAH0533502.1"/>
    </source>
</evidence>
<name>A0A9P8I2R6_9PEZI</name>
<organism evidence="1 2">
    <name type="scientific">Glutinoglossum americanum</name>
    <dbReference type="NCBI Taxonomy" id="1670608"/>
    <lineage>
        <taxon>Eukaryota</taxon>
        <taxon>Fungi</taxon>
        <taxon>Dikarya</taxon>
        <taxon>Ascomycota</taxon>
        <taxon>Pezizomycotina</taxon>
        <taxon>Geoglossomycetes</taxon>
        <taxon>Geoglossales</taxon>
        <taxon>Geoglossaceae</taxon>
        <taxon>Glutinoglossum</taxon>
    </lineage>
</organism>
<feature type="non-terminal residue" evidence="1">
    <location>
        <position position="1"/>
    </location>
</feature>
<reference evidence="1" key="1">
    <citation type="submission" date="2021-03" db="EMBL/GenBank/DDBJ databases">
        <title>Comparative genomics and phylogenomic investigation of the class Geoglossomycetes provide insights into ecological specialization and systematics.</title>
        <authorList>
            <person name="Melie T."/>
            <person name="Pirro S."/>
            <person name="Miller A.N."/>
            <person name="Quandt A."/>
        </authorList>
    </citation>
    <scope>NUCLEOTIDE SEQUENCE</scope>
    <source>
        <strain evidence="1">GBOQ0MN5Z8</strain>
    </source>
</reference>
<comment type="caution">
    <text evidence="1">The sequence shown here is derived from an EMBL/GenBank/DDBJ whole genome shotgun (WGS) entry which is preliminary data.</text>
</comment>